<comment type="catalytic activity">
    <reaction evidence="22">
        <text>L-histidinol + 2 NAD(+) + H2O = L-histidine + 2 NADH + 3 H(+)</text>
        <dbReference type="Rhea" id="RHEA:20641"/>
        <dbReference type="ChEBI" id="CHEBI:15377"/>
        <dbReference type="ChEBI" id="CHEBI:15378"/>
        <dbReference type="ChEBI" id="CHEBI:57540"/>
        <dbReference type="ChEBI" id="CHEBI:57595"/>
        <dbReference type="ChEBI" id="CHEBI:57699"/>
        <dbReference type="ChEBI" id="CHEBI:57945"/>
        <dbReference type="EC" id="1.1.1.23"/>
    </reaction>
</comment>
<dbReference type="PANTHER" id="PTHR21256">
    <property type="entry name" value="HISTIDINOL DEHYDROGENASE HDH"/>
    <property type="match status" value="1"/>
</dbReference>
<dbReference type="InterPro" id="IPR001692">
    <property type="entry name" value="Histidinol_DH_CS"/>
</dbReference>
<dbReference type="GO" id="GO:0005524">
    <property type="term" value="F:ATP binding"/>
    <property type="evidence" value="ECO:0007669"/>
    <property type="project" value="UniProtKB-KW"/>
</dbReference>
<evidence type="ECO:0000256" key="9">
    <source>
        <dbReference type="ARBA" id="ARBA00012721"/>
    </source>
</evidence>
<comment type="catalytic activity">
    <reaction evidence="2">
        <text>1-(5-phospho-beta-D-ribosyl)-ATP + H2O = 1-(5-phospho-beta-D-ribosyl)-5'-AMP + diphosphate + H(+)</text>
        <dbReference type="Rhea" id="RHEA:22828"/>
        <dbReference type="ChEBI" id="CHEBI:15377"/>
        <dbReference type="ChEBI" id="CHEBI:15378"/>
        <dbReference type="ChEBI" id="CHEBI:33019"/>
        <dbReference type="ChEBI" id="CHEBI:59457"/>
        <dbReference type="ChEBI" id="CHEBI:73183"/>
        <dbReference type="EC" id="3.6.1.31"/>
    </reaction>
</comment>
<dbReference type="STRING" id="796925.A0A137PC29"/>
<evidence type="ECO:0000256" key="5">
    <source>
        <dbReference type="ARBA" id="ARBA00005169"/>
    </source>
</evidence>
<dbReference type="NCBIfam" id="TIGR03188">
    <property type="entry name" value="histidine_hisI"/>
    <property type="match status" value="1"/>
</dbReference>
<dbReference type="GO" id="GO:0051287">
    <property type="term" value="F:NAD binding"/>
    <property type="evidence" value="ECO:0007669"/>
    <property type="project" value="InterPro"/>
</dbReference>
<evidence type="ECO:0000256" key="22">
    <source>
        <dbReference type="ARBA" id="ARBA00049489"/>
    </source>
</evidence>
<dbReference type="NCBIfam" id="TIGR00069">
    <property type="entry name" value="hisD"/>
    <property type="match status" value="1"/>
</dbReference>
<dbReference type="InterPro" id="IPR016298">
    <property type="entry name" value="Histidine_synth_trifunct"/>
</dbReference>
<evidence type="ECO:0000256" key="6">
    <source>
        <dbReference type="ARBA" id="ARBA00005204"/>
    </source>
</evidence>
<dbReference type="PANTHER" id="PTHR21256:SF2">
    <property type="entry name" value="HISTIDINE BIOSYNTHESIS TRIFUNCTIONAL PROTEIN"/>
    <property type="match status" value="1"/>
</dbReference>
<proteinExistence type="inferred from homology"/>
<dbReference type="GO" id="GO:0004399">
    <property type="term" value="F:histidinol dehydrogenase activity"/>
    <property type="evidence" value="ECO:0007669"/>
    <property type="project" value="UniProtKB-EC"/>
</dbReference>
<dbReference type="Pfam" id="PF01503">
    <property type="entry name" value="PRA-PH"/>
    <property type="match status" value="1"/>
</dbReference>
<comment type="pathway">
    <text evidence="5">Amino-acid biosynthesis; L-histidine biosynthesis; L-histidine from 5-phospho-alpha-D-ribose 1-diphosphate: step 3/9.</text>
</comment>
<dbReference type="HAMAP" id="MF_01024">
    <property type="entry name" value="HisD"/>
    <property type="match status" value="1"/>
</dbReference>
<evidence type="ECO:0000256" key="4">
    <source>
        <dbReference type="ARBA" id="ARBA00004940"/>
    </source>
</evidence>
<reference evidence="24 25" key="1">
    <citation type="journal article" date="2015" name="Genome Biol. Evol.">
        <title>Phylogenomic analyses indicate that early fungi evolved digesting cell walls of algal ancestors of land plants.</title>
        <authorList>
            <person name="Chang Y."/>
            <person name="Wang S."/>
            <person name="Sekimoto S."/>
            <person name="Aerts A.L."/>
            <person name="Choi C."/>
            <person name="Clum A."/>
            <person name="LaButti K.M."/>
            <person name="Lindquist E.A."/>
            <person name="Yee Ngan C."/>
            <person name="Ohm R.A."/>
            <person name="Salamov A.A."/>
            <person name="Grigoriev I.V."/>
            <person name="Spatafora J.W."/>
            <person name="Berbee M.L."/>
        </authorList>
    </citation>
    <scope>NUCLEOTIDE SEQUENCE [LARGE SCALE GENOMIC DNA]</scope>
    <source>
        <strain evidence="24 25">NRRL 28638</strain>
    </source>
</reference>
<keyword evidence="20" id="KW-0368">Histidine biosynthesis</keyword>
<keyword evidence="18" id="KW-0560">Oxidoreductase</keyword>
<evidence type="ECO:0000256" key="12">
    <source>
        <dbReference type="ARBA" id="ARBA00022605"/>
    </source>
</evidence>
<keyword evidence="19" id="KW-0520">NAD</keyword>
<sequence length="904" mass="99568">MIVPIISTEDYLSPDELTNSLLILPQVIISCTLDHELELLLQYLKEDPTSQASLTVLLSPHFLDQTVSLLDLGVTKVIYKCSQPNLLQDCLNNATDFPSDRVGCYIDLDTCKDTFISNIPTLVQTFTWLGFYGENSQKTQERTEFATRLNSSQCKVYSGTWYLSIKNNISDIKELLQFGVLPVIESSNLSLAENDSAKINLGDAIVAGLVTDREDQLYTTCVVDEYEELLGLVYSSSESIKESLKIRQGVYQSRKRGLWHKGQTSGATQDLLQVNVDCDRDVLKFRVAQHREGFCHLNTWTCFGPSKGISALSRSIKKRKLEAPEGSYTHRLFSDHELLNSKLMEEAEELCEAKSAQEAAWEAADLIYFALVKCTSLGASLSDVEAHLDRRSLTITRRAGNAKPKWSKNLELQKISAIENSKLQQQQLSPSSSTNPQTESINQALANLQANSSSNAEIPPVAEARIQMQSYFLNEISANERSSLLNRPILQSKEIQSRVEPILHEVRIHGDAALLDFTAKFDRVKLEKTHLAAPFPPETMTIPDEVKKSIDLAFENVFKFHKAQYSDKTLEIETMPGVVCTRFPRPIQRVGLYVPGGSAILPSSTYMLGIPAMVAGCEEILVCTPPRSDGTIAPEVVYVANKIGASMIVMAGGAQAVAAMAYGTQTIPKVDKICGPGNQYVTCAKMIVQNDPTAMVSIDMPAGPSELLVIADSSATPKYIASDLLSQAEHGPDSQVVLVTVDLDDESVTAIEDELHRQASVLPRVDIVRESIPKSVLLRVDTIDEAIQFSNDYAPEHLIIQTDSSVSLIPRILNAGSVFLGHYSPESCGDYASGTNHTLPTYGYAKMYSGVNVDSFLKYITSQYLTKEGLNLIGDAVEILAHTEGLQAHRNAVTVRLQDIRASK</sequence>
<protein>
    <recommendedName>
        <fullName evidence="11">Histidine biosynthesis trifunctional protein</fullName>
        <ecNumber evidence="10">1.1.1.23</ecNumber>
        <ecNumber evidence="9">3.5.4.19</ecNumber>
        <ecNumber evidence="8">3.6.1.31</ecNumber>
    </recommendedName>
</protein>
<keyword evidence="25" id="KW-1185">Reference proteome</keyword>
<dbReference type="Proteomes" id="UP000070444">
    <property type="component" value="Unassembled WGS sequence"/>
</dbReference>
<dbReference type="FunFam" id="3.10.20.810:FF:000002">
    <property type="entry name" value="Histidine biosynthesis trifunctional protein"/>
    <property type="match status" value="1"/>
</dbReference>
<evidence type="ECO:0000256" key="21">
    <source>
        <dbReference type="ARBA" id="ARBA00023268"/>
    </source>
</evidence>
<dbReference type="EC" id="3.5.4.19" evidence="9"/>
<dbReference type="CDD" id="cd11546">
    <property type="entry name" value="NTP-PPase_His4"/>
    <property type="match status" value="1"/>
</dbReference>
<dbReference type="InterPro" id="IPR008179">
    <property type="entry name" value="HisE"/>
</dbReference>
<keyword evidence="21" id="KW-0511">Multifunctional enzyme</keyword>
<dbReference type="PRINTS" id="PR00083">
    <property type="entry name" value="HOLDHDRGNASE"/>
</dbReference>
<dbReference type="OrthoDB" id="1703565at2759"/>
<evidence type="ECO:0000256" key="11">
    <source>
        <dbReference type="ARBA" id="ARBA00017884"/>
    </source>
</evidence>
<dbReference type="EC" id="3.6.1.31" evidence="8"/>
<name>A0A137PC29_CONC2</name>
<dbReference type="SUPFAM" id="SSF53720">
    <property type="entry name" value="ALDH-like"/>
    <property type="match status" value="1"/>
</dbReference>
<evidence type="ECO:0000259" key="23">
    <source>
        <dbReference type="Pfam" id="PF01502"/>
    </source>
</evidence>
<dbReference type="SUPFAM" id="SSF141734">
    <property type="entry name" value="HisI-like"/>
    <property type="match status" value="1"/>
</dbReference>
<dbReference type="GO" id="GO:0004635">
    <property type="term" value="F:phosphoribosyl-AMP cyclohydrolase activity"/>
    <property type="evidence" value="ECO:0007669"/>
    <property type="project" value="UniProtKB-EC"/>
</dbReference>
<evidence type="ECO:0000256" key="10">
    <source>
        <dbReference type="ARBA" id="ARBA00012965"/>
    </source>
</evidence>
<dbReference type="GO" id="GO:0046872">
    <property type="term" value="F:metal ion binding"/>
    <property type="evidence" value="ECO:0007669"/>
    <property type="project" value="UniProtKB-KW"/>
</dbReference>
<evidence type="ECO:0000256" key="7">
    <source>
        <dbReference type="ARBA" id="ARBA00008260"/>
    </source>
</evidence>
<evidence type="ECO:0000256" key="3">
    <source>
        <dbReference type="ARBA" id="ARBA00001947"/>
    </source>
</evidence>
<comment type="pathway">
    <text evidence="6">Amino-acid biosynthesis; L-histidine biosynthesis; L-histidine from 5-phospho-alpha-D-ribose 1-diphosphate: step 2/9.</text>
</comment>
<evidence type="ECO:0000256" key="20">
    <source>
        <dbReference type="ARBA" id="ARBA00023102"/>
    </source>
</evidence>
<comment type="similarity">
    <text evidence="7">In the C-terminal section; belongs to the histidinol dehydrogenase family.</text>
</comment>
<dbReference type="PROSITE" id="PS00611">
    <property type="entry name" value="HISOL_DEHYDROGENASE"/>
    <property type="match status" value="1"/>
</dbReference>
<evidence type="ECO:0000313" key="24">
    <source>
        <dbReference type="EMBL" id="KXN72546.1"/>
    </source>
</evidence>
<evidence type="ECO:0000256" key="17">
    <source>
        <dbReference type="ARBA" id="ARBA00022840"/>
    </source>
</evidence>
<dbReference type="Pfam" id="PF00815">
    <property type="entry name" value="Histidinol_dh"/>
    <property type="match status" value="1"/>
</dbReference>
<dbReference type="FunFam" id="3.40.50.1980:FF:000050">
    <property type="entry name" value="Histidine biosynthesis trifunctional protein"/>
    <property type="match status" value="1"/>
</dbReference>
<dbReference type="Gene3D" id="1.20.5.1300">
    <property type="match status" value="1"/>
</dbReference>
<dbReference type="Pfam" id="PF01502">
    <property type="entry name" value="PRA-CH"/>
    <property type="match status" value="1"/>
</dbReference>
<dbReference type="GO" id="GO:0004636">
    <property type="term" value="F:phosphoribosyl-ATP diphosphatase activity"/>
    <property type="evidence" value="ECO:0007669"/>
    <property type="project" value="UniProtKB-EC"/>
</dbReference>
<evidence type="ECO:0000313" key="25">
    <source>
        <dbReference type="Proteomes" id="UP000070444"/>
    </source>
</evidence>
<keyword evidence="13" id="KW-0479">Metal-binding</keyword>
<keyword evidence="17" id="KW-0067">ATP-binding</keyword>
<comment type="catalytic activity">
    <reaction evidence="1">
        <text>1-(5-phospho-beta-D-ribosyl)-5'-AMP + H2O = 1-(5-phospho-beta-D-ribosyl)-5-[(5-phospho-beta-D-ribosylamino)methylideneamino]imidazole-4-carboxamide</text>
        <dbReference type="Rhea" id="RHEA:20049"/>
        <dbReference type="ChEBI" id="CHEBI:15377"/>
        <dbReference type="ChEBI" id="CHEBI:58435"/>
        <dbReference type="ChEBI" id="CHEBI:59457"/>
        <dbReference type="EC" id="3.5.4.19"/>
    </reaction>
</comment>
<dbReference type="Gene3D" id="1.10.287.1080">
    <property type="entry name" value="MazG-like"/>
    <property type="match status" value="1"/>
</dbReference>
<gene>
    <name evidence="24" type="ORF">CONCODRAFT_77732</name>
</gene>
<evidence type="ECO:0000256" key="8">
    <source>
        <dbReference type="ARBA" id="ARBA00012414"/>
    </source>
</evidence>
<dbReference type="EC" id="1.1.1.23" evidence="10"/>
<keyword evidence="14" id="KW-0547">Nucleotide-binding</keyword>
<comment type="cofactor">
    <cofactor evidence="3">
        <name>Zn(2+)</name>
        <dbReference type="ChEBI" id="CHEBI:29105"/>
    </cofactor>
</comment>
<evidence type="ECO:0000256" key="1">
    <source>
        <dbReference type="ARBA" id="ARBA00000024"/>
    </source>
</evidence>
<dbReference type="InterPro" id="IPR012131">
    <property type="entry name" value="Hstdl_DH"/>
</dbReference>
<evidence type="ECO:0000256" key="13">
    <source>
        <dbReference type="ARBA" id="ARBA00022723"/>
    </source>
</evidence>
<dbReference type="AlphaFoldDB" id="A0A137PC29"/>
<dbReference type="Gene3D" id="3.40.50.1980">
    <property type="entry name" value="Nitrogenase molybdenum iron protein domain"/>
    <property type="match status" value="2"/>
</dbReference>
<dbReference type="InterPro" id="IPR038019">
    <property type="entry name" value="PRib_AMP_CycHydrolase_sf"/>
</dbReference>
<dbReference type="CDD" id="cd06572">
    <property type="entry name" value="Histidinol_dh"/>
    <property type="match status" value="1"/>
</dbReference>
<accession>A0A137PC29</accession>
<dbReference type="InterPro" id="IPR002496">
    <property type="entry name" value="PRib_AMP_CycHydrolase_dom"/>
</dbReference>
<comment type="pathway">
    <text evidence="4">Amino-acid biosynthesis; L-histidine biosynthesis; L-histidine from 5-phospho-alpha-D-ribose 1-diphosphate: step 9/9.</text>
</comment>
<dbReference type="Gene3D" id="3.10.20.810">
    <property type="entry name" value="Phosphoribosyl-AMP cyclohydrolase"/>
    <property type="match status" value="1"/>
</dbReference>
<evidence type="ECO:0000256" key="2">
    <source>
        <dbReference type="ARBA" id="ARBA00001460"/>
    </source>
</evidence>
<dbReference type="PIRSF" id="PIRSF001257">
    <property type="entry name" value="His_trifunctional"/>
    <property type="match status" value="1"/>
</dbReference>
<evidence type="ECO:0000256" key="15">
    <source>
        <dbReference type="ARBA" id="ARBA00022801"/>
    </source>
</evidence>
<feature type="domain" description="Phosphoribosyl-AMP cyclohydrolase" evidence="23">
    <location>
        <begin position="232"/>
        <end position="303"/>
    </location>
</feature>
<dbReference type="GO" id="GO:0000105">
    <property type="term" value="P:L-histidine biosynthetic process"/>
    <property type="evidence" value="ECO:0007669"/>
    <property type="project" value="UniProtKB-UniPathway"/>
</dbReference>
<dbReference type="InterPro" id="IPR016161">
    <property type="entry name" value="Ald_DH/histidinol_DH"/>
</dbReference>
<dbReference type="SUPFAM" id="SSF101386">
    <property type="entry name" value="all-alpha NTP pyrophosphatases"/>
    <property type="match status" value="1"/>
</dbReference>
<organism evidence="24 25">
    <name type="scientific">Conidiobolus coronatus (strain ATCC 28846 / CBS 209.66 / NRRL 28638)</name>
    <name type="common">Delacroixia coronata</name>
    <dbReference type="NCBI Taxonomy" id="796925"/>
    <lineage>
        <taxon>Eukaryota</taxon>
        <taxon>Fungi</taxon>
        <taxon>Fungi incertae sedis</taxon>
        <taxon>Zoopagomycota</taxon>
        <taxon>Entomophthoromycotina</taxon>
        <taxon>Entomophthoromycetes</taxon>
        <taxon>Entomophthorales</taxon>
        <taxon>Ancylistaceae</taxon>
        <taxon>Conidiobolus</taxon>
    </lineage>
</organism>
<keyword evidence="12" id="KW-0028">Amino-acid biosynthesis</keyword>
<dbReference type="InterPro" id="IPR021130">
    <property type="entry name" value="PRib-ATP_PPHydrolase-like"/>
</dbReference>
<evidence type="ECO:0000256" key="19">
    <source>
        <dbReference type="ARBA" id="ARBA00023027"/>
    </source>
</evidence>
<dbReference type="FunFam" id="3.40.50.1980:FF:000001">
    <property type="entry name" value="Histidinol dehydrogenase"/>
    <property type="match status" value="1"/>
</dbReference>
<dbReference type="GO" id="GO:0005829">
    <property type="term" value="C:cytosol"/>
    <property type="evidence" value="ECO:0007669"/>
    <property type="project" value="TreeGrafter"/>
</dbReference>
<evidence type="ECO:0000256" key="16">
    <source>
        <dbReference type="ARBA" id="ARBA00022833"/>
    </source>
</evidence>
<dbReference type="OMA" id="SVFIGAW"/>
<evidence type="ECO:0000256" key="18">
    <source>
        <dbReference type="ARBA" id="ARBA00023002"/>
    </source>
</evidence>
<keyword evidence="15" id="KW-0378">Hydrolase</keyword>
<dbReference type="UniPathway" id="UPA00031">
    <property type="reaction ID" value="UER00007"/>
</dbReference>
<dbReference type="EMBL" id="KQ964451">
    <property type="protein sequence ID" value="KXN72546.1"/>
    <property type="molecule type" value="Genomic_DNA"/>
</dbReference>
<dbReference type="FunFam" id="1.20.5.1300:FF:000002">
    <property type="entry name" value="Histidinol dehydrogenase, chloroplastic"/>
    <property type="match status" value="1"/>
</dbReference>
<evidence type="ECO:0000256" key="14">
    <source>
        <dbReference type="ARBA" id="ARBA00022741"/>
    </source>
</evidence>
<keyword evidence="16" id="KW-0862">Zinc</keyword>